<reference evidence="2" key="1">
    <citation type="submission" date="2016-10" db="EMBL/GenBank/DDBJ databases">
        <authorList>
            <person name="Varghese N."/>
            <person name="Submissions S."/>
        </authorList>
    </citation>
    <scope>NUCLEOTIDE SEQUENCE [LARGE SCALE GENOMIC DNA]</scope>
    <source>
        <strain evidence="2">Ah-143</strain>
    </source>
</reference>
<accession>A0A1I6YYX3</accession>
<evidence type="ECO:0000313" key="2">
    <source>
        <dbReference type="Proteomes" id="UP000199187"/>
    </source>
</evidence>
<gene>
    <name evidence="1" type="ORF">SAMN05192562_101827</name>
</gene>
<proteinExistence type="predicted"/>
<keyword evidence="2" id="KW-1185">Reference proteome</keyword>
<sequence>MNIELKSLRSLELEDSLINYWPTDPVNFSCWVRVMIGPKDQDGAEAFDMLVCTPVWLQQELASNKVLSGKGMIIIEVYDYDEILSYLEKKIIACDDRDWSKAAIKLSRFSFWEYEDYQP</sequence>
<dbReference type="Pfam" id="PF15586">
    <property type="entry name" value="Imm8"/>
    <property type="match status" value="1"/>
</dbReference>
<dbReference type="InterPro" id="IPR028964">
    <property type="entry name" value="Imm8"/>
</dbReference>
<organism evidence="1 2">
    <name type="scientific">Kosakonia arachidis</name>
    <dbReference type="NCBI Taxonomy" id="551989"/>
    <lineage>
        <taxon>Bacteria</taxon>
        <taxon>Pseudomonadati</taxon>
        <taxon>Pseudomonadota</taxon>
        <taxon>Gammaproteobacteria</taxon>
        <taxon>Enterobacterales</taxon>
        <taxon>Enterobacteriaceae</taxon>
        <taxon>Kosakonia</taxon>
    </lineage>
</organism>
<dbReference type="AlphaFoldDB" id="A0A1I6YYX3"/>
<dbReference type="EMBL" id="FPAU01000001">
    <property type="protein sequence ID" value="SFT55381.1"/>
    <property type="molecule type" value="Genomic_DNA"/>
</dbReference>
<dbReference type="RefSeq" id="WP_090119452.1">
    <property type="nucleotide sequence ID" value="NZ_CP045300.1"/>
</dbReference>
<evidence type="ECO:0000313" key="1">
    <source>
        <dbReference type="EMBL" id="SFT55381.1"/>
    </source>
</evidence>
<protein>
    <submittedName>
        <fullName evidence="1">Immunity protein 8</fullName>
    </submittedName>
</protein>
<dbReference type="OrthoDB" id="5521406at2"/>
<dbReference type="Proteomes" id="UP000199187">
    <property type="component" value="Unassembled WGS sequence"/>
</dbReference>
<name>A0A1I6YYX3_9ENTR</name>